<evidence type="ECO:0000256" key="2">
    <source>
        <dbReference type="SAM" id="Phobius"/>
    </source>
</evidence>
<dbReference type="AlphaFoldDB" id="A0A4S8QIZ8"/>
<gene>
    <name evidence="3" type="ORF">BGAL_0583g00050</name>
</gene>
<keyword evidence="2" id="KW-0472">Membrane</keyword>
<name>A0A4S8QIZ8_9HELO</name>
<sequence length="784" mass="88999">MIGIPVISTCIIIDTRPYMQENSRTACPAMHAGAIERWVPLLLRLLLLQVISLSHKNVMADIELKKMAWCDEKGNCGVSDQGTKDLSEAENKARTFMADAVDENAGSSLSLALSLISSEYDAPNVHAEDKGKSSCFQKAQAVTDEDGSFKMNSSGNGKEESHADLDQSDQRPGSDPPPQSNTTAQPHCLVTESLVAASQDQDETSVTVPIAKLQQLVEYGIQVLQESRKRIKSVQVDPERNTAEVAQDNSQLSNVAAEAKSIVPPASNSVESSLGGTKRKIATWNRTEPARAKVIGRIHDHPWPIKNIEIDPTYTVDMDLLNGLSKLETFREHFEVAWSKYFEDFFLQKINYPYSPEIRKVWLRRRLSTHLFSRYSYNSKTENTTAILISYMKYGDSNQRSTEISAHVIGSILEFCYKNKVLKQPRLIESTLSITEIAKYQLQMKTVILAISILNDCFNPLGFKTMGSVLIEEFPIEEILALSLIELRTFFETSMFDQSELEIATGNTIQTDSLNIIALRTIGNLKIYWTEYIEEHLILNIPGRMLYLAYPRLHPFSQFGRLQTTLIDPGQICSRKKKDKFDECSYTWFNDGIAASWAMIFSYQYGTLKCQKSYLDTALRFLHFSKNPMVVLKRAYEGISFDPVPYPYCDPDPIMYPWQYDYRDPAHLSRAEIEKISNYHVSTLGALWDADMTPEAHQKITFEYSNFRTFENRVRQLKFYMDSQKPRGFRQLWRDKRDALNYYTFWGVIIFGASTLFLAIVSLAVSAAQAVAAFKALDMPPSSH</sequence>
<evidence type="ECO:0000313" key="3">
    <source>
        <dbReference type="EMBL" id="THV44763.1"/>
    </source>
</evidence>
<organism evidence="3 4">
    <name type="scientific">Botrytis galanthina</name>
    <dbReference type="NCBI Taxonomy" id="278940"/>
    <lineage>
        <taxon>Eukaryota</taxon>
        <taxon>Fungi</taxon>
        <taxon>Dikarya</taxon>
        <taxon>Ascomycota</taxon>
        <taxon>Pezizomycotina</taxon>
        <taxon>Leotiomycetes</taxon>
        <taxon>Helotiales</taxon>
        <taxon>Sclerotiniaceae</taxon>
        <taxon>Botrytis</taxon>
    </lineage>
</organism>
<comment type="caution">
    <text evidence="3">The sequence shown here is derived from an EMBL/GenBank/DDBJ whole genome shotgun (WGS) entry which is preliminary data.</text>
</comment>
<evidence type="ECO:0000256" key="1">
    <source>
        <dbReference type="SAM" id="MobiDB-lite"/>
    </source>
</evidence>
<evidence type="ECO:0000313" key="4">
    <source>
        <dbReference type="Proteomes" id="UP000308671"/>
    </source>
</evidence>
<dbReference type="EMBL" id="PQXL01000582">
    <property type="protein sequence ID" value="THV44763.1"/>
    <property type="molecule type" value="Genomic_DNA"/>
</dbReference>
<proteinExistence type="predicted"/>
<dbReference type="Proteomes" id="UP000308671">
    <property type="component" value="Unassembled WGS sequence"/>
</dbReference>
<feature type="compositionally biased region" description="Basic and acidic residues" evidence="1">
    <location>
        <begin position="157"/>
        <end position="169"/>
    </location>
</feature>
<keyword evidence="2" id="KW-0812">Transmembrane</keyword>
<feature type="region of interest" description="Disordered" evidence="1">
    <location>
        <begin position="145"/>
        <end position="184"/>
    </location>
</feature>
<keyword evidence="4" id="KW-1185">Reference proteome</keyword>
<feature type="transmembrane region" description="Helical" evidence="2">
    <location>
        <begin position="745"/>
        <end position="774"/>
    </location>
</feature>
<dbReference type="OrthoDB" id="5428890at2759"/>
<accession>A0A4S8QIZ8</accession>
<protein>
    <submittedName>
        <fullName evidence="3">Uncharacterized protein</fullName>
    </submittedName>
</protein>
<keyword evidence="2" id="KW-1133">Transmembrane helix</keyword>
<reference evidence="3 4" key="1">
    <citation type="submission" date="2017-12" db="EMBL/GenBank/DDBJ databases">
        <title>Comparative genomics of Botrytis spp.</title>
        <authorList>
            <person name="Valero-Jimenez C.A."/>
            <person name="Tapia P."/>
            <person name="Veloso J."/>
            <person name="Silva-Moreno E."/>
            <person name="Staats M."/>
            <person name="Valdes J.H."/>
            <person name="Van Kan J.A.L."/>
        </authorList>
    </citation>
    <scope>NUCLEOTIDE SEQUENCE [LARGE SCALE GENOMIC DNA]</scope>
    <source>
        <strain evidence="3 4">MUCL435</strain>
    </source>
</reference>